<feature type="region of interest" description="Disordered" evidence="1">
    <location>
        <begin position="1"/>
        <end position="35"/>
    </location>
</feature>
<gene>
    <name evidence="2" type="ORF">UFOVP239_50</name>
</gene>
<protein>
    <submittedName>
        <fullName evidence="2">Uncharacterized protein</fullName>
    </submittedName>
</protein>
<proteinExistence type="predicted"/>
<evidence type="ECO:0000313" key="2">
    <source>
        <dbReference type="EMBL" id="CAB5220094.1"/>
    </source>
</evidence>
<dbReference type="EMBL" id="LR798278">
    <property type="protein sequence ID" value="CAB5220094.1"/>
    <property type="molecule type" value="Genomic_DNA"/>
</dbReference>
<reference evidence="2" key="1">
    <citation type="submission" date="2020-05" db="EMBL/GenBank/DDBJ databases">
        <authorList>
            <person name="Chiriac C."/>
            <person name="Salcher M."/>
            <person name="Ghai R."/>
            <person name="Kavagutti S V."/>
        </authorList>
    </citation>
    <scope>NUCLEOTIDE SEQUENCE</scope>
</reference>
<organism evidence="2">
    <name type="scientific">uncultured Caudovirales phage</name>
    <dbReference type="NCBI Taxonomy" id="2100421"/>
    <lineage>
        <taxon>Viruses</taxon>
        <taxon>Duplodnaviria</taxon>
        <taxon>Heunggongvirae</taxon>
        <taxon>Uroviricota</taxon>
        <taxon>Caudoviricetes</taxon>
        <taxon>Peduoviridae</taxon>
        <taxon>Maltschvirus</taxon>
        <taxon>Maltschvirus maltsch</taxon>
    </lineage>
</organism>
<sequence>MAEKDKPSDTEFTWTSDEPVEEKEKTSSSLGARAAGAAAQGVAAYKGVNLFNALRPAPGLFAPSPTPLVPALRPPANIPEVQGIDDILRGLREDEVKRALHGSGSPSSRARTDAFNTTTSLRSEAWREAMGDPGAKKILKDFGTQVPVGDTNIVVQENVARKLADQDLLEEARRRVEEQTRAREAALAAEAQAAAAHAAENAAAENATRTAARRGIMSGLGHVGSNVLGGLFTLPDAWEAYQSYQNKEPIDETAAKAATAAGGALMLGRDPRAKIAGGALIGGGLSYPYLKYLFNEYMRDPNKPRPRSRGDILSSSD</sequence>
<evidence type="ECO:0000256" key="1">
    <source>
        <dbReference type="SAM" id="MobiDB-lite"/>
    </source>
</evidence>
<name>A0A6J7WVE9_9CAUD</name>
<accession>A0A6J7WVE9</accession>